<feature type="region of interest" description="Disordered" evidence="7">
    <location>
        <begin position="1"/>
        <end position="20"/>
    </location>
</feature>
<evidence type="ECO:0000256" key="1">
    <source>
        <dbReference type="ARBA" id="ARBA00004651"/>
    </source>
</evidence>
<dbReference type="GO" id="GO:0005524">
    <property type="term" value="F:ATP binding"/>
    <property type="evidence" value="ECO:0007669"/>
    <property type="project" value="UniProtKB-KW"/>
</dbReference>
<accession>Q05HI9</accession>
<evidence type="ECO:0000256" key="5">
    <source>
        <dbReference type="ARBA" id="ARBA00022989"/>
    </source>
</evidence>
<dbReference type="GO" id="GO:0140359">
    <property type="term" value="F:ABC-type transporter activity"/>
    <property type="evidence" value="ECO:0007669"/>
    <property type="project" value="InterPro"/>
</dbReference>
<feature type="transmembrane region" description="Helical" evidence="8">
    <location>
        <begin position="193"/>
        <end position="211"/>
    </location>
</feature>
<dbReference type="SMART" id="SM00382">
    <property type="entry name" value="AAA"/>
    <property type="match status" value="1"/>
</dbReference>
<dbReference type="PANTHER" id="PTHR24221">
    <property type="entry name" value="ATP-BINDING CASSETTE SUB-FAMILY B"/>
    <property type="match status" value="1"/>
</dbReference>
<proteinExistence type="predicted"/>
<evidence type="ECO:0000259" key="10">
    <source>
        <dbReference type="PROSITE" id="PS50929"/>
    </source>
</evidence>
<dbReference type="Pfam" id="PF00664">
    <property type="entry name" value="ABC_membrane"/>
    <property type="match status" value="1"/>
</dbReference>
<dbReference type="InterPro" id="IPR036640">
    <property type="entry name" value="ABC1_TM_sf"/>
</dbReference>
<comment type="subcellular location">
    <subcellularLocation>
        <location evidence="1">Cell membrane</location>
        <topology evidence="1">Multi-pass membrane protein</topology>
    </subcellularLocation>
</comment>
<dbReference type="PANTHER" id="PTHR24221:SF654">
    <property type="entry name" value="ATP-BINDING CASSETTE SUB-FAMILY B MEMBER 6"/>
    <property type="match status" value="1"/>
</dbReference>
<keyword evidence="5 8" id="KW-1133">Transmembrane helix</keyword>
<keyword evidence="4" id="KW-0067">ATP-binding</keyword>
<dbReference type="PROSITE" id="PS50929">
    <property type="entry name" value="ABC_TM1F"/>
    <property type="match status" value="1"/>
</dbReference>
<dbReference type="GO" id="GO:0034040">
    <property type="term" value="F:ATPase-coupled lipid transmembrane transporter activity"/>
    <property type="evidence" value="ECO:0007669"/>
    <property type="project" value="TreeGrafter"/>
</dbReference>
<dbReference type="OMA" id="DALWSPM"/>
<dbReference type="PROSITE" id="PS00211">
    <property type="entry name" value="ABC_TRANSPORTER_1"/>
    <property type="match status" value="1"/>
</dbReference>
<dbReference type="Gene3D" id="1.20.1560.10">
    <property type="entry name" value="ABC transporter type 1, transmembrane domain"/>
    <property type="match status" value="1"/>
</dbReference>
<dbReference type="InterPro" id="IPR003439">
    <property type="entry name" value="ABC_transporter-like_ATP-bd"/>
</dbReference>
<dbReference type="Gene3D" id="3.40.50.300">
    <property type="entry name" value="P-loop containing nucleotide triphosphate hydrolases"/>
    <property type="match status" value="1"/>
</dbReference>
<name>Q05HI9_FRAAL</name>
<dbReference type="GO" id="GO:0016887">
    <property type="term" value="F:ATP hydrolysis activity"/>
    <property type="evidence" value="ECO:0007669"/>
    <property type="project" value="InterPro"/>
</dbReference>
<dbReference type="SUPFAM" id="SSF90123">
    <property type="entry name" value="ABC transporter transmembrane region"/>
    <property type="match status" value="1"/>
</dbReference>
<dbReference type="SUPFAM" id="SSF52540">
    <property type="entry name" value="P-loop containing nucleoside triphosphate hydrolases"/>
    <property type="match status" value="1"/>
</dbReference>
<keyword evidence="2 8" id="KW-0812">Transmembrane</keyword>
<evidence type="ECO:0000256" key="2">
    <source>
        <dbReference type="ARBA" id="ARBA00022692"/>
    </source>
</evidence>
<dbReference type="AlphaFoldDB" id="Q05HI9"/>
<evidence type="ECO:0000256" key="6">
    <source>
        <dbReference type="ARBA" id="ARBA00023136"/>
    </source>
</evidence>
<feature type="domain" description="ABC transmembrane type-1" evidence="10">
    <location>
        <begin position="49"/>
        <end position="336"/>
    </location>
</feature>
<evidence type="ECO:0000256" key="3">
    <source>
        <dbReference type="ARBA" id="ARBA00022741"/>
    </source>
</evidence>
<reference evidence="11" key="1">
    <citation type="submission" date="2004-10" db="EMBL/GenBank/DDBJ databases">
        <title>Characterization of a gene locus containing squalene-hopene cyclase (shc) in Frankia alni ACN14a, and an shc homolog in Acidothermus cellulolyticus.</title>
        <authorList>
            <person name="Alloisio N."/>
            <person name="Marechal J."/>
            <person name="vanden Heuvel B."/>
            <person name="Normand P."/>
            <person name="Berry A.M."/>
        </authorList>
    </citation>
    <scope>NUCLEOTIDE SEQUENCE</scope>
    <source>
        <strain evidence="11">ACN14a</strain>
    </source>
</reference>
<feature type="transmembrane region" description="Helical" evidence="8">
    <location>
        <begin position="167"/>
        <end position="187"/>
    </location>
</feature>
<keyword evidence="3" id="KW-0547">Nucleotide-binding</keyword>
<organism evidence="11">
    <name type="scientific">Frankia alni</name>
    <dbReference type="NCBI Taxonomy" id="1859"/>
    <lineage>
        <taxon>Bacteria</taxon>
        <taxon>Bacillati</taxon>
        <taxon>Actinomycetota</taxon>
        <taxon>Actinomycetes</taxon>
        <taxon>Frankiales</taxon>
        <taxon>Frankiaceae</taxon>
        <taxon>Frankia</taxon>
    </lineage>
</organism>
<sequence length="616" mass="64944">MAGRPPPRAETTVTRGHDGRERVRGGAGTFWVGLRTMLDGSLAHPKAAVVGAVTGVVNGVTMIFSAAAIGWATDHLIVPALAGGHVARATWWLAAGAILGVSTVRWTTILVRGIATGHVQYGSQARIRRAVVRRYLELDLSWHRRHAPGRLLSTAVSDVDALWSPMVVWYFALGMVVMLVVAIGQMFRHDLALGLVGVALVGSVLGLNLLYQRLLAARARAVQDSRGEFATLALESIEGAQVVRTLGLADRERARVGAAADRLRRATTSMGAVSSLFDPILELLPTGAILAVLVVGSRRVESGDLSVGVLVEIVYLLLTISIPLAVISRFLGMLPLSAAGRSRIAAVLGSTETTDYGTRALAGAGPLSLAARGVGHVQGGRHLLADIDLEITPGEIVALVGATGAGKSTLLDLLGRLVDPAEGVVEIGGIRAPELARGQIRAHLAVVSQTPWMAGGSIRANLHLDGHPRERRPYSDAELWRALAAAGADTLVRDLPDGLDTRVGERGTRLSGGQRQRLCLARALLRAPRAILLDDATSALDPAVEREVLAAVAALRGHTTVLIVGGRPSSVLVADRVAFLRAGRLVAVGTHAELLDTEPDYRRILQAYGTAEAIHD</sequence>
<dbReference type="Pfam" id="PF00005">
    <property type="entry name" value="ABC_tran"/>
    <property type="match status" value="1"/>
</dbReference>
<feature type="domain" description="ABC transporter" evidence="9">
    <location>
        <begin position="369"/>
        <end position="607"/>
    </location>
</feature>
<feature type="transmembrane region" description="Helical" evidence="8">
    <location>
        <begin position="91"/>
        <end position="111"/>
    </location>
</feature>
<evidence type="ECO:0000313" key="11">
    <source>
        <dbReference type="EMBL" id="CAH69528.1"/>
    </source>
</evidence>
<dbReference type="InterPro" id="IPR003593">
    <property type="entry name" value="AAA+_ATPase"/>
</dbReference>
<dbReference type="PROSITE" id="PS50893">
    <property type="entry name" value="ABC_TRANSPORTER_2"/>
    <property type="match status" value="1"/>
</dbReference>
<dbReference type="InterPro" id="IPR011527">
    <property type="entry name" value="ABC1_TM_dom"/>
</dbReference>
<dbReference type="GO" id="GO:0005886">
    <property type="term" value="C:plasma membrane"/>
    <property type="evidence" value="ECO:0007669"/>
    <property type="project" value="UniProtKB-SubCell"/>
</dbReference>
<evidence type="ECO:0000256" key="8">
    <source>
        <dbReference type="SAM" id="Phobius"/>
    </source>
</evidence>
<evidence type="ECO:0000256" key="4">
    <source>
        <dbReference type="ARBA" id="ARBA00022840"/>
    </source>
</evidence>
<feature type="transmembrane region" description="Helical" evidence="8">
    <location>
        <begin position="313"/>
        <end position="334"/>
    </location>
</feature>
<feature type="transmembrane region" description="Helical" evidence="8">
    <location>
        <begin position="47"/>
        <end position="71"/>
    </location>
</feature>
<keyword evidence="6 8" id="KW-0472">Membrane</keyword>
<dbReference type="EMBL" id="AJ854181">
    <property type="protein sequence ID" value="CAH69528.1"/>
    <property type="molecule type" value="Genomic_DNA"/>
</dbReference>
<evidence type="ECO:0000256" key="7">
    <source>
        <dbReference type="SAM" id="MobiDB-lite"/>
    </source>
</evidence>
<dbReference type="InterPro" id="IPR017871">
    <property type="entry name" value="ABC_transporter-like_CS"/>
</dbReference>
<dbReference type="InterPro" id="IPR039421">
    <property type="entry name" value="Type_1_exporter"/>
</dbReference>
<dbReference type="InterPro" id="IPR027417">
    <property type="entry name" value="P-loop_NTPase"/>
</dbReference>
<protein>
    <submittedName>
        <fullName evidence="11">Putative ABC-type multidrug transport system</fullName>
    </submittedName>
</protein>
<evidence type="ECO:0000259" key="9">
    <source>
        <dbReference type="PROSITE" id="PS50893"/>
    </source>
</evidence>